<dbReference type="InterPro" id="IPR001646">
    <property type="entry name" value="5peptide_repeat"/>
</dbReference>
<gene>
    <name evidence="1" type="ORF">FBGL_14930</name>
</gene>
<dbReference type="Pfam" id="PF13599">
    <property type="entry name" value="Pentapeptide_4"/>
    <property type="match status" value="1"/>
</dbReference>
<dbReference type="PANTHER" id="PTHR42999">
    <property type="entry name" value="ANTIBIOTIC RESISTANCE PROTEIN MCBG"/>
    <property type="match status" value="1"/>
</dbReference>
<protein>
    <recommendedName>
        <fullName evidence="3">Pentapeptide repeat-containing protein</fullName>
    </recommendedName>
</protein>
<sequence length="192" mass="22385">MRTMTEYFFDQHYHNIRYGQETLNLKEFESCTFTNCNFSDCNLIGVTFIDCQFNHCVFNTAKINHTAFRTTYFNNCQIKEVNFAMSDKLIFEIHFDHCSLDFSKFYALKLKGITFNNSSLIAVDFMAADLTGAQFYNCDLYRAEFEKAIANKVDFSTSRNYTIDPTKTKLKKAQFALEGVKGLLYKHEIIVK</sequence>
<dbReference type="AlphaFoldDB" id="A0A1B9DGN8"/>
<name>A0A1B9DGN8_9FLAO</name>
<dbReference type="PANTHER" id="PTHR42999:SF1">
    <property type="entry name" value="PENTAPEPTIDE REPEAT-CONTAINING PROTEIN"/>
    <property type="match status" value="1"/>
</dbReference>
<dbReference type="EMBL" id="LVEO01000029">
    <property type="protein sequence ID" value="OCB68874.1"/>
    <property type="molecule type" value="Genomic_DNA"/>
</dbReference>
<organism evidence="1 2">
    <name type="scientific">Flavobacterium glycines</name>
    <dbReference type="NCBI Taxonomy" id="551990"/>
    <lineage>
        <taxon>Bacteria</taxon>
        <taxon>Pseudomonadati</taxon>
        <taxon>Bacteroidota</taxon>
        <taxon>Flavobacteriia</taxon>
        <taxon>Flavobacteriales</taxon>
        <taxon>Flavobacteriaceae</taxon>
        <taxon>Flavobacterium</taxon>
    </lineage>
</organism>
<evidence type="ECO:0000313" key="2">
    <source>
        <dbReference type="Proteomes" id="UP000093226"/>
    </source>
</evidence>
<dbReference type="Proteomes" id="UP000093226">
    <property type="component" value="Unassembled WGS sequence"/>
</dbReference>
<proteinExistence type="predicted"/>
<dbReference type="Gene3D" id="2.160.20.80">
    <property type="entry name" value="E3 ubiquitin-protein ligase SopA"/>
    <property type="match status" value="1"/>
</dbReference>
<dbReference type="STRING" id="551990.SAMN05192550_1862"/>
<accession>A0A1B9DGN8</accession>
<evidence type="ECO:0000313" key="1">
    <source>
        <dbReference type="EMBL" id="OCB68874.1"/>
    </source>
</evidence>
<evidence type="ECO:0008006" key="3">
    <source>
        <dbReference type="Google" id="ProtNLM"/>
    </source>
</evidence>
<dbReference type="SUPFAM" id="SSF141571">
    <property type="entry name" value="Pentapeptide repeat-like"/>
    <property type="match status" value="1"/>
</dbReference>
<reference evidence="2" key="1">
    <citation type="submission" date="2016-03" db="EMBL/GenBank/DDBJ databases">
        <title>Draft genome sequence of Paenibacillus glacialis DSM 22343.</title>
        <authorList>
            <person name="Shin S.-K."/>
            <person name="Yi H."/>
        </authorList>
    </citation>
    <scope>NUCLEOTIDE SEQUENCE [LARGE SCALE GENOMIC DNA]</scope>
    <source>
        <strain evidence="2">NBRC 105008</strain>
    </source>
</reference>
<dbReference type="InterPro" id="IPR052949">
    <property type="entry name" value="PA_immunity-related"/>
</dbReference>
<comment type="caution">
    <text evidence="1">The sequence shown here is derived from an EMBL/GenBank/DDBJ whole genome shotgun (WGS) entry which is preliminary data.</text>
</comment>